<dbReference type="PROSITE" id="PS51257">
    <property type="entry name" value="PROKAR_LIPOPROTEIN"/>
    <property type="match status" value="1"/>
</dbReference>
<accession>A0A1I4CQB7</accession>
<dbReference type="EMBL" id="FOTC01000001">
    <property type="protein sequence ID" value="SFK83458.1"/>
    <property type="molecule type" value="Genomic_DNA"/>
</dbReference>
<evidence type="ECO:0000313" key="2">
    <source>
        <dbReference type="Proteomes" id="UP000199607"/>
    </source>
</evidence>
<evidence type="ECO:0000313" key="1">
    <source>
        <dbReference type="EMBL" id="SFK83458.1"/>
    </source>
</evidence>
<organism evidence="1 2">
    <name type="scientific">Halogranum rubrum</name>
    <dbReference type="NCBI Taxonomy" id="553466"/>
    <lineage>
        <taxon>Archaea</taxon>
        <taxon>Methanobacteriati</taxon>
        <taxon>Methanobacteriota</taxon>
        <taxon>Stenosarchaea group</taxon>
        <taxon>Halobacteria</taxon>
        <taxon>Halobacteriales</taxon>
        <taxon>Haloferacaceae</taxon>
    </lineage>
</organism>
<name>A0A1I4CQB7_9EURY</name>
<dbReference type="RefSeq" id="WP_089867340.1">
    <property type="nucleotide sequence ID" value="NZ_FOTC01000001.1"/>
</dbReference>
<dbReference type="AlphaFoldDB" id="A0A1I4CQB7"/>
<keyword evidence="2" id="KW-1185">Reference proteome</keyword>
<dbReference type="Proteomes" id="UP000199607">
    <property type="component" value="Unassembled WGS sequence"/>
</dbReference>
<gene>
    <name evidence="1" type="ORF">SAMN04487950_1342</name>
</gene>
<proteinExistence type="predicted"/>
<dbReference type="STRING" id="553466.SAMN04487950_1342"/>
<protein>
    <submittedName>
        <fullName evidence="1">Uncharacterized protein</fullName>
    </submittedName>
</protein>
<sequence>MNRRHFVAVAATVSVAGCTGLFDGEERSNLDLTVQNERAQPVTVQVVVVDDEGTTYEDESDQIDSGVARAFEVPVGTDGRHEVTVSGEDWTGKLAWDATTCRLFDGQIRVTDDLVEVAGECVDQR</sequence>
<reference evidence="2" key="1">
    <citation type="submission" date="2016-10" db="EMBL/GenBank/DDBJ databases">
        <authorList>
            <person name="Varghese N."/>
            <person name="Submissions S."/>
        </authorList>
    </citation>
    <scope>NUCLEOTIDE SEQUENCE [LARGE SCALE GENOMIC DNA]</scope>
    <source>
        <strain evidence="2">CGMCC 1.7738</strain>
    </source>
</reference>